<proteinExistence type="predicted"/>
<evidence type="ECO:0000313" key="3">
    <source>
        <dbReference type="Proteomes" id="UP000295192"/>
    </source>
</evidence>
<protein>
    <submittedName>
        <fullName evidence="2">Uncharacterized protein</fullName>
    </submittedName>
</protein>
<dbReference type="Proteomes" id="UP000295192">
    <property type="component" value="Unassembled WGS sequence"/>
</dbReference>
<dbReference type="AlphaFoldDB" id="A0A484AXF8"/>
<comment type="caution">
    <text evidence="2">The sequence shown here is derived from an EMBL/GenBank/DDBJ whole genome shotgun (WGS) entry which is preliminary data.</text>
</comment>
<sequence length="86" mass="9563">MTRFHSQNGKCSSSRRALERAASCQLLTSESAEPLRDPKFNWNPLHLCDIRAKRWLTLPTAVQCRGESAAGEGMRDWDTGNGTGNN</sequence>
<organism evidence="2 3">
    <name type="scientific">Drosophila navojoa</name>
    <name type="common">Fruit fly</name>
    <dbReference type="NCBI Taxonomy" id="7232"/>
    <lineage>
        <taxon>Eukaryota</taxon>
        <taxon>Metazoa</taxon>
        <taxon>Ecdysozoa</taxon>
        <taxon>Arthropoda</taxon>
        <taxon>Hexapoda</taxon>
        <taxon>Insecta</taxon>
        <taxon>Pterygota</taxon>
        <taxon>Neoptera</taxon>
        <taxon>Endopterygota</taxon>
        <taxon>Diptera</taxon>
        <taxon>Brachycera</taxon>
        <taxon>Muscomorpha</taxon>
        <taxon>Ephydroidea</taxon>
        <taxon>Drosophilidae</taxon>
        <taxon>Drosophila</taxon>
    </lineage>
</organism>
<gene>
    <name evidence="2" type="ORF">AWZ03_012495</name>
</gene>
<feature type="region of interest" description="Disordered" evidence="1">
    <location>
        <begin position="67"/>
        <end position="86"/>
    </location>
</feature>
<reference evidence="2 3" key="1">
    <citation type="journal article" date="2019" name="J. Hered.">
        <title>An Improved Genome Assembly for Drosophila navojoa, the Basal Species in the mojavensis Cluster.</title>
        <authorList>
            <person name="Vanderlinde T."/>
            <person name="Dupim E.G."/>
            <person name="Nazario-Yepiz N.O."/>
            <person name="Carvalho A.B."/>
        </authorList>
    </citation>
    <scope>NUCLEOTIDE SEQUENCE [LARGE SCALE GENOMIC DNA]</scope>
    <source>
        <strain evidence="2">Navoj_Jal97</strain>
        <tissue evidence="2">Whole organism</tissue>
    </source>
</reference>
<evidence type="ECO:0000256" key="1">
    <source>
        <dbReference type="SAM" id="MobiDB-lite"/>
    </source>
</evidence>
<name>A0A484AXF8_DRONA</name>
<evidence type="ECO:0000313" key="2">
    <source>
        <dbReference type="EMBL" id="TDG41088.1"/>
    </source>
</evidence>
<keyword evidence="3" id="KW-1185">Reference proteome</keyword>
<accession>A0A484AXF8</accession>
<dbReference type="EMBL" id="LSRL02000414">
    <property type="protein sequence ID" value="TDG41088.1"/>
    <property type="molecule type" value="Genomic_DNA"/>
</dbReference>